<reference evidence="1" key="1">
    <citation type="journal article" date="2021" name="Open Biol.">
        <title>Shared evolutionary footprints suggest mitochondrial oxidative damage underlies multiple complex I losses in fungi.</title>
        <authorList>
            <person name="Schikora-Tamarit M.A."/>
            <person name="Marcet-Houben M."/>
            <person name="Nosek J."/>
            <person name="Gabaldon T."/>
        </authorList>
    </citation>
    <scope>NUCLEOTIDE SEQUENCE</scope>
    <source>
        <strain evidence="1">CBS2887</strain>
    </source>
</reference>
<proteinExistence type="predicted"/>
<evidence type="ECO:0000313" key="1">
    <source>
        <dbReference type="EMBL" id="KAH3677279.1"/>
    </source>
</evidence>
<accession>A0A9P8PU16</accession>
<dbReference type="AlphaFoldDB" id="A0A9P8PU16"/>
<comment type="caution">
    <text evidence="1">The sequence shown here is derived from an EMBL/GenBank/DDBJ whole genome shotgun (WGS) entry which is preliminary data.</text>
</comment>
<reference evidence="1" key="2">
    <citation type="submission" date="2021-01" db="EMBL/GenBank/DDBJ databases">
        <authorList>
            <person name="Schikora-Tamarit M.A."/>
        </authorList>
    </citation>
    <scope>NUCLEOTIDE SEQUENCE</scope>
    <source>
        <strain evidence="1">CBS2887</strain>
    </source>
</reference>
<sequence length="88" mass="9291">MDTENTPSILTVGTSFSSETRRVTGVSGCWLTGGGGNLGWLLGAFWLPGSDDGVVVFVVGDWDGFVDDVTNLVDFELKGSIGFLFLQG</sequence>
<evidence type="ECO:0000313" key="2">
    <source>
        <dbReference type="Proteomes" id="UP000774326"/>
    </source>
</evidence>
<dbReference type="Proteomes" id="UP000774326">
    <property type="component" value="Unassembled WGS sequence"/>
</dbReference>
<gene>
    <name evidence="1" type="ORF">WICPIJ_008994</name>
</gene>
<name>A0A9P8PU16_WICPI</name>
<organism evidence="1 2">
    <name type="scientific">Wickerhamomyces pijperi</name>
    <name type="common">Yeast</name>
    <name type="synonym">Pichia pijperi</name>
    <dbReference type="NCBI Taxonomy" id="599730"/>
    <lineage>
        <taxon>Eukaryota</taxon>
        <taxon>Fungi</taxon>
        <taxon>Dikarya</taxon>
        <taxon>Ascomycota</taxon>
        <taxon>Saccharomycotina</taxon>
        <taxon>Saccharomycetes</taxon>
        <taxon>Phaffomycetales</taxon>
        <taxon>Wickerhamomycetaceae</taxon>
        <taxon>Wickerhamomyces</taxon>
    </lineage>
</organism>
<protein>
    <submittedName>
        <fullName evidence="1">Uncharacterized protein</fullName>
    </submittedName>
</protein>
<dbReference type="EMBL" id="JAEUBG010005169">
    <property type="protein sequence ID" value="KAH3677279.1"/>
    <property type="molecule type" value="Genomic_DNA"/>
</dbReference>
<keyword evidence="2" id="KW-1185">Reference proteome</keyword>